<protein>
    <submittedName>
        <fullName evidence="2">Lysophospholipase</fullName>
    </submittedName>
</protein>
<dbReference type="InterPro" id="IPR000073">
    <property type="entry name" value="AB_hydrolase_1"/>
</dbReference>
<proteinExistence type="predicted"/>
<dbReference type="EMBL" id="UHFN01000007">
    <property type="protein sequence ID" value="SUN61101.1"/>
    <property type="molecule type" value="Genomic_DNA"/>
</dbReference>
<organism evidence="2 3">
    <name type="scientific">Streptococcus hyointestinalis</name>
    <dbReference type="NCBI Taxonomy" id="1337"/>
    <lineage>
        <taxon>Bacteria</taxon>
        <taxon>Bacillati</taxon>
        <taxon>Bacillota</taxon>
        <taxon>Bacilli</taxon>
        <taxon>Lactobacillales</taxon>
        <taxon>Streptococcaceae</taxon>
        <taxon>Streptococcus</taxon>
    </lineage>
</organism>
<keyword evidence="3" id="KW-1185">Reference proteome</keyword>
<feature type="domain" description="AB hydrolase-1" evidence="1">
    <location>
        <begin position="5"/>
        <end position="200"/>
    </location>
</feature>
<dbReference type="AlphaFoldDB" id="A0A380K848"/>
<gene>
    <name evidence="2" type="ORF">NCTC12224_01329</name>
</gene>
<evidence type="ECO:0000313" key="3">
    <source>
        <dbReference type="Proteomes" id="UP000254924"/>
    </source>
</evidence>
<dbReference type="Proteomes" id="UP000254924">
    <property type="component" value="Unassembled WGS sequence"/>
</dbReference>
<dbReference type="OrthoDB" id="9805423at2"/>
<name>A0A380K848_9STRE</name>
<dbReference type="Gene3D" id="3.40.50.1820">
    <property type="entry name" value="alpha/beta hydrolase"/>
    <property type="match status" value="1"/>
</dbReference>
<reference evidence="2 3" key="1">
    <citation type="submission" date="2018-06" db="EMBL/GenBank/DDBJ databases">
        <authorList>
            <consortium name="Pathogen Informatics"/>
            <person name="Doyle S."/>
        </authorList>
    </citation>
    <scope>NUCLEOTIDE SEQUENCE [LARGE SCALE GENOMIC DNA]</scope>
    <source>
        <strain evidence="2 3">NCTC12224</strain>
    </source>
</reference>
<evidence type="ECO:0000313" key="2">
    <source>
        <dbReference type="EMBL" id="SUN61101.1"/>
    </source>
</evidence>
<dbReference type="Pfam" id="PF12697">
    <property type="entry name" value="Abhydrolase_6"/>
    <property type="match status" value="1"/>
</dbReference>
<dbReference type="InterPro" id="IPR029058">
    <property type="entry name" value="AB_hydrolase_fold"/>
</dbReference>
<accession>A0A380K848</accession>
<dbReference type="SUPFAM" id="SSF53474">
    <property type="entry name" value="alpha/beta-Hydrolases"/>
    <property type="match status" value="1"/>
</dbReference>
<sequence length="249" mass="28081">MTKTIVFIHGFMNNNKVWTDWKSFFEERGYKVHAPSWPYLDGDVANLQQSPNPALAQLTFSDVVSHYQDYIATLTEKPILIGHSLGGVIVQKLEELDCAAKAVCVNSGPPKGLAILDWNFIVSNLQLLNPLSKAPTVWMSDKWYHTYVTNDLTFEETKAFRARYTLPSSKQVSKTIEAIDFAKPHALLLFIAGGADKSQPAKINLKNAKAYTDKTSQVDYKCFAERTHNTLNQTGWQDVADYICQWVES</sequence>
<evidence type="ECO:0000259" key="1">
    <source>
        <dbReference type="Pfam" id="PF12697"/>
    </source>
</evidence>